<dbReference type="Proteomes" id="UP000640426">
    <property type="component" value="Unassembled WGS sequence"/>
</dbReference>
<dbReference type="RefSeq" id="WP_199037221.1">
    <property type="nucleotide sequence ID" value="NZ_JAELXS010000004.1"/>
</dbReference>
<accession>A0ABS0XPI8</accession>
<evidence type="ECO:0000313" key="2">
    <source>
        <dbReference type="EMBL" id="MBJ6121962.1"/>
    </source>
</evidence>
<evidence type="ECO:0008006" key="4">
    <source>
        <dbReference type="Google" id="ProtNLM"/>
    </source>
</evidence>
<dbReference type="EMBL" id="JAELXS010000004">
    <property type="protein sequence ID" value="MBJ6121962.1"/>
    <property type="molecule type" value="Genomic_DNA"/>
</dbReference>
<reference evidence="3" key="1">
    <citation type="submission" date="2020-12" db="EMBL/GenBank/DDBJ databases">
        <title>Hymenobacter sp.</title>
        <authorList>
            <person name="Kim M.K."/>
        </authorList>
    </citation>
    <scope>NUCLEOTIDE SEQUENCE [LARGE SCALE GENOMIC DNA]</scope>
    <source>
        <strain evidence="3">BT553</strain>
    </source>
</reference>
<keyword evidence="3" id="KW-1185">Reference proteome</keyword>
<evidence type="ECO:0000313" key="3">
    <source>
        <dbReference type="Proteomes" id="UP000640426"/>
    </source>
</evidence>
<evidence type="ECO:0000256" key="1">
    <source>
        <dbReference type="SAM" id="MobiDB-lite"/>
    </source>
</evidence>
<sequence>MSFGRLLRAFALTLLGAMLLVRMGPMCEAMAQAAPLQGAHAAMVGCDRAPGAPVKKAPPVSCAGACVATSVDAQVVSPAPTAISDSASASLHPVLEGRSGGPSPPPPRSA</sequence>
<protein>
    <recommendedName>
        <fullName evidence="4">DUF2946 domain-containing protein</fullName>
    </recommendedName>
</protein>
<proteinExistence type="predicted"/>
<comment type="caution">
    <text evidence="2">The sequence shown here is derived from an EMBL/GenBank/DDBJ whole genome shotgun (WGS) entry which is preliminary data.</text>
</comment>
<organism evidence="2 3">
    <name type="scientific">Sphingomonas mollis</name>
    <dbReference type="NCBI Taxonomy" id="2795726"/>
    <lineage>
        <taxon>Bacteria</taxon>
        <taxon>Pseudomonadati</taxon>
        <taxon>Pseudomonadota</taxon>
        <taxon>Alphaproteobacteria</taxon>
        <taxon>Sphingomonadales</taxon>
        <taxon>Sphingomonadaceae</taxon>
        <taxon>Sphingomonas</taxon>
    </lineage>
</organism>
<name>A0ABS0XPI8_9SPHN</name>
<feature type="region of interest" description="Disordered" evidence="1">
    <location>
        <begin position="87"/>
        <end position="110"/>
    </location>
</feature>
<gene>
    <name evidence="2" type="ORF">JAO74_09180</name>
</gene>